<evidence type="ECO:0000256" key="4">
    <source>
        <dbReference type="SAM" id="MobiDB-lite"/>
    </source>
</evidence>
<dbReference type="Proteomes" id="UP000758603">
    <property type="component" value="Unassembled WGS sequence"/>
</dbReference>
<dbReference type="InterPro" id="IPR001911">
    <property type="entry name" value="Ribosomal_bS21"/>
</dbReference>
<dbReference type="OrthoDB" id="2501249at2759"/>
<organism evidence="5 6">
    <name type="scientific">Truncatella angustata</name>
    <dbReference type="NCBI Taxonomy" id="152316"/>
    <lineage>
        <taxon>Eukaryota</taxon>
        <taxon>Fungi</taxon>
        <taxon>Dikarya</taxon>
        <taxon>Ascomycota</taxon>
        <taxon>Pezizomycotina</taxon>
        <taxon>Sordariomycetes</taxon>
        <taxon>Xylariomycetidae</taxon>
        <taxon>Amphisphaeriales</taxon>
        <taxon>Sporocadaceae</taxon>
        <taxon>Truncatella</taxon>
    </lineage>
</organism>
<name>A0A9P9A3M6_9PEZI</name>
<sequence>MATELGRVANAALRSARLSPSFLSTPSSRRQLPSSALASAFHNLSIDSTHKRYASAWTSPSRSAKSAYAPEDADVTKPTTTPQRPWRSSAATPVIPDPETAKPEPAFDDEDIVRDYTFNIGDLTSNRSYSDSLTSMTTTYPDIRCVPRTGRSVQVGKGADAARTLKLLNMQCAANRVRQDFQSQRFHERPGLKRKRLKSERWRRRFKKAFKATCKRVDELRRQGW</sequence>
<gene>
    <name evidence="5" type="ORF">BKA67DRAFT_543489</name>
</gene>
<comment type="similarity">
    <text evidence="1">Belongs to the bacterial ribosomal protein bS21 family.</text>
</comment>
<dbReference type="RefSeq" id="XP_045963205.1">
    <property type="nucleotide sequence ID" value="XM_046101186.1"/>
</dbReference>
<feature type="region of interest" description="Disordered" evidence="4">
    <location>
        <begin position="52"/>
        <end position="106"/>
    </location>
</feature>
<dbReference type="AlphaFoldDB" id="A0A9P9A3M6"/>
<comment type="caution">
    <text evidence="5">The sequence shown here is derived from an EMBL/GenBank/DDBJ whole genome shotgun (WGS) entry which is preliminary data.</text>
</comment>
<keyword evidence="2" id="KW-0689">Ribosomal protein</keyword>
<dbReference type="GO" id="GO:0070124">
    <property type="term" value="P:mitochondrial translational initiation"/>
    <property type="evidence" value="ECO:0007669"/>
    <property type="project" value="TreeGrafter"/>
</dbReference>
<dbReference type="NCBIfam" id="TIGR00030">
    <property type="entry name" value="S21p"/>
    <property type="match status" value="1"/>
</dbReference>
<evidence type="ECO:0000313" key="5">
    <source>
        <dbReference type="EMBL" id="KAH6659074.1"/>
    </source>
</evidence>
<dbReference type="PANTHER" id="PTHR41237">
    <property type="entry name" value="37S RIBOSOMAL PROTEIN MRP21, MITOCHONDRIAL"/>
    <property type="match status" value="1"/>
</dbReference>
<protein>
    <recommendedName>
        <fullName evidence="7">Ribosomal protein S21</fullName>
    </recommendedName>
</protein>
<dbReference type="GO" id="GO:0005763">
    <property type="term" value="C:mitochondrial small ribosomal subunit"/>
    <property type="evidence" value="ECO:0007669"/>
    <property type="project" value="TreeGrafter"/>
</dbReference>
<reference evidence="5" key="1">
    <citation type="journal article" date="2021" name="Nat. Commun.">
        <title>Genetic determinants of endophytism in the Arabidopsis root mycobiome.</title>
        <authorList>
            <person name="Mesny F."/>
            <person name="Miyauchi S."/>
            <person name="Thiergart T."/>
            <person name="Pickel B."/>
            <person name="Atanasova L."/>
            <person name="Karlsson M."/>
            <person name="Huettel B."/>
            <person name="Barry K.W."/>
            <person name="Haridas S."/>
            <person name="Chen C."/>
            <person name="Bauer D."/>
            <person name="Andreopoulos W."/>
            <person name="Pangilinan J."/>
            <person name="LaButti K."/>
            <person name="Riley R."/>
            <person name="Lipzen A."/>
            <person name="Clum A."/>
            <person name="Drula E."/>
            <person name="Henrissat B."/>
            <person name="Kohler A."/>
            <person name="Grigoriev I.V."/>
            <person name="Martin F.M."/>
            <person name="Hacquard S."/>
        </authorList>
    </citation>
    <scope>NUCLEOTIDE SEQUENCE</scope>
    <source>
        <strain evidence="5">MPI-SDFR-AT-0073</strain>
    </source>
</reference>
<evidence type="ECO:0000256" key="3">
    <source>
        <dbReference type="ARBA" id="ARBA00023274"/>
    </source>
</evidence>
<dbReference type="Pfam" id="PF01165">
    <property type="entry name" value="Ribosomal_S21"/>
    <property type="match status" value="1"/>
</dbReference>
<dbReference type="InterPro" id="IPR052837">
    <property type="entry name" value="Mitoribosomal_bS21"/>
</dbReference>
<keyword evidence="6" id="KW-1185">Reference proteome</keyword>
<evidence type="ECO:0000256" key="2">
    <source>
        <dbReference type="ARBA" id="ARBA00022980"/>
    </source>
</evidence>
<dbReference type="GO" id="GO:0003735">
    <property type="term" value="F:structural constituent of ribosome"/>
    <property type="evidence" value="ECO:0007669"/>
    <property type="project" value="InterPro"/>
</dbReference>
<evidence type="ECO:0000256" key="1">
    <source>
        <dbReference type="ARBA" id="ARBA00006640"/>
    </source>
</evidence>
<dbReference type="PANTHER" id="PTHR41237:SF1">
    <property type="entry name" value="SMALL RIBOSOMAL SUBUNIT PROTEIN BS21M"/>
    <property type="match status" value="1"/>
</dbReference>
<evidence type="ECO:0008006" key="7">
    <source>
        <dbReference type="Google" id="ProtNLM"/>
    </source>
</evidence>
<dbReference type="GeneID" id="70130078"/>
<accession>A0A9P9A3M6</accession>
<evidence type="ECO:0000313" key="6">
    <source>
        <dbReference type="Proteomes" id="UP000758603"/>
    </source>
</evidence>
<proteinExistence type="inferred from homology"/>
<keyword evidence="3" id="KW-0687">Ribonucleoprotein</keyword>
<dbReference type="EMBL" id="JAGPXC010000001">
    <property type="protein sequence ID" value="KAH6659074.1"/>
    <property type="molecule type" value="Genomic_DNA"/>
</dbReference>